<dbReference type="AlphaFoldDB" id="A0A8X6P877"/>
<proteinExistence type="predicted"/>
<comment type="caution">
    <text evidence="1">The sequence shown here is derived from an EMBL/GenBank/DDBJ whole genome shotgun (WGS) entry which is preliminary data.</text>
</comment>
<sequence>MQATYRSSLFEARVSGMQFFQMKLPFTFSRSGLDDNRTTSGCQASRRRILLHLRSVRKRPRLYLRIGLPFTYPRIKITV</sequence>
<reference evidence="1" key="1">
    <citation type="submission" date="2020-08" db="EMBL/GenBank/DDBJ databases">
        <title>Multicomponent nature underlies the extraordinary mechanical properties of spider dragline silk.</title>
        <authorList>
            <person name="Kono N."/>
            <person name="Nakamura H."/>
            <person name="Mori M."/>
            <person name="Yoshida Y."/>
            <person name="Ohtoshi R."/>
            <person name="Malay A.D."/>
            <person name="Moran D.A.P."/>
            <person name="Tomita M."/>
            <person name="Numata K."/>
            <person name="Arakawa K."/>
        </authorList>
    </citation>
    <scope>NUCLEOTIDE SEQUENCE</scope>
</reference>
<dbReference type="Proteomes" id="UP000887013">
    <property type="component" value="Unassembled WGS sequence"/>
</dbReference>
<dbReference type="OrthoDB" id="10440943at2759"/>
<gene>
    <name evidence="1" type="ORF">NPIL_213781</name>
</gene>
<dbReference type="EMBL" id="BMAW01065638">
    <property type="protein sequence ID" value="GFT51280.1"/>
    <property type="molecule type" value="Genomic_DNA"/>
</dbReference>
<evidence type="ECO:0000313" key="2">
    <source>
        <dbReference type="Proteomes" id="UP000887013"/>
    </source>
</evidence>
<protein>
    <submittedName>
        <fullName evidence="1">Uncharacterized protein</fullName>
    </submittedName>
</protein>
<accession>A0A8X6P877</accession>
<organism evidence="1 2">
    <name type="scientific">Nephila pilipes</name>
    <name type="common">Giant wood spider</name>
    <name type="synonym">Nephila maculata</name>
    <dbReference type="NCBI Taxonomy" id="299642"/>
    <lineage>
        <taxon>Eukaryota</taxon>
        <taxon>Metazoa</taxon>
        <taxon>Ecdysozoa</taxon>
        <taxon>Arthropoda</taxon>
        <taxon>Chelicerata</taxon>
        <taxon>Arachnida</taxon>
        <taxon>Araneae</taxon>
        <taxon>Araneomorphae</taxon>
        <taxon>Entelegynae</taxon>
        <taxon>Araneoidea</taxon>
        <taxon>Nephilidae</taxon>
        <taxon>Nephila</taxon>
    </lineage>
</organism>
<evidence type="ECO:0000313" key="1">
    <source>
        <dbReference type="EMBL" id="GFT51280.1"/>
    </source>
</evidence>
<name>A0A8X6P877_NEPPI</name>
<keyword evidence="2" id="KW-1185">Reference proteome</keyword>